<gene>
    <name evidence="1" type="ORF">MchiMG62_16950</name>
</gene>
<keyword evidence="2" id="KW-1185">Reference proteome</keyword>
<evidence type="ECO:0000313" key="1">
    <source>
        <dbReference type="EMBL" id="BBL68514.1"/>
    </source>
</evidence>
<protein>
    <submittedName>
        <fullName evidence="1">Uncharacterized protein</fullName>
    </submittedName>
</protein>
<accession>A0ABM7H6M0</accession>
<dbReference type="EMBL" id="AP019781">
    <property type="protein sequence ID" value="BBL68514.1"/>
    <property type="molecule type" value="Genomic_DNA"/>
</dbReference>
<sequence>MPLMMALNIPTILEVTETKREFRDPVKATIEERDLPFPELLREEERLPVEDGDRARPRERLMLYGQVV</sequence>
<name>A0ABM7H6M0_9EURY</name>
<evidence type="ECO:0000313" key="2">
    <source>
        <dbReference type="Proteomes" id="UP000824969"/>
    </source>
</evidence>
<reference evidence="1 2" key="1">
    <citation type="submission" date="2019-06" db="EMBL/GenBank/DDBJ databases">
        <title>Complete genome sequence of Methanoculleus chikugoensis strain MG62.</title>
        <authorList>
            <person name="Asakawa S."/>
            <person name="Dianou D."/>
        </authorList>
    </citation>
    <scope>NUCLEOTIDE SEQUENCE [LARGE SCALE GENOMIC DNA]</scope>
    <source>
        <strain evidence="1 2">MG62</strain>
    </source>
</reference>
<dbReference type="Proteomes" id="UP000824969">
    <property type="component" value="Chromosome"/>
</dbReference>
<proteinExistence type="predicted"/>
<organism evidence="1 2">
    <name type="scientific">Methanoculleus chikugoensis</name>
    <dbReference type="NCBI Taxonomy" id="118126"/>
    <lineage>
        <taxon>Archaea</taxon>
        <taxon>Methanobacteriati</taxon>
        <taxon>Methanobacteriota</taxon>
        <taxon>Stenosarchaea group</taxon>
        <taxon>Methanomicrobia</taxon>
        <taxon>Methanomicrobiales</taxon>
        <taxon>Methanomicrobiaceae</taxon>
        <taxon>Methanoculleus</taxon>
    </lineage>
</organism>